<reference evidence="2 3" key="1">
    <citation type="submission" date="2018-10" db="EMBL/GenBank/DDBJ databases">
        <title>Transmission dynamics of multidrug resistant bacteria on intensive care unit surfaces.</title>
        <authorList>
            <person name="D'Souza A.W."/>
            <person name="Potter R.F."/>
            <person name="Wallace M."/>
            <person name="Shupe A."/>
            <person name="Patel S."/>
            <person name="Sun S."/>
            <person name="Gul D."/>
            <person name="Kwon J.H."/>
            <person name="Andleeb S."/>
            <person name="Burnham C.-A.D."/>
            <person name="Dantas G."/>
        </authorList>
    </citation>
    <scope>NUCLEOTIDE SEQUENCE [LARGE SCALE GENOMIC DNA]</scope>
    <source>
        <strain evidence="2 3">WF_348</strain>
    </source>
</reference>
<sequence length="352" mass="40633">MKIKFLQAFNGDSIWISFTENRINRNILIDGGTSTTYTFKDKKDGKIKQGDLKTLIECLKAKNEKLDLVILTHIDDDHIDGFLKWFSKDETAIQNIKEIWFNSGRTIKQYLNDTEVEVNSVKFKDQTTLTSVKQGVDFENYIRDKGVWNEEVIKQEEIIHWNGVSFQVLSPSKEKLIGLLKEWEKKAPTSLLDTARKDDYKKTLRKVMEEDVFEEDDDPYNGSSISFIITREDKKFLFLADSHPSNIISELKRLGYNPTNNKLQIELLKISHHGSQKNTSVELLELIETNKYVISTNGDMHGHPDKATIARIVNANSKAKIYFNYPTLIDKLILKEDQTDYPNVEFLGTESL</sequence>
<dbReference type="EMBL" id="RHPO01000001">
    <property type="protein sequence ID" value="RRT94671.1"/>
    <property type="molecule type" value="Genomic_DNA"/>
</dbReference>
<evidence type="ECO:0000259" key="1">
    <source>
        <dbReference type="Pfam" id="PF00753"/>
    </source>
</evidence>
<dbReference type="RefSeq" id="WP_125348848.1">
    <property type="nucleotide sequence ID" value="NZ_RHPN01000001.1"/>
</dbReference>
<gene>
    <name evidence="2" type="ORF">EGI89_01295</name>
</gene>
<proteinExistence type="predicted"/>
<keyword evidence="2" id="KW-0378">Hydrolase</keyword>
<comment type="caution">
    <text evidence="2">The sequence shown here is derived from an EMBL/GenBank/DDBJ whole genome shotgun (WGS) entry which is preliminary data.</text>
</comment>
<dbReference type="Proteomes" id="UP000267844">
    <property type="component" value="Unassembled WGS sequence"/>
</dbReference>
<accession>A0A427BTT9</accession>
<name>A0A427BTT9_9FLAO</name>
<dbReference type="Pfam" id="PF00753">
    <property type="entry name" value="Lactamase_B"/>
    <property type="match status" value="1"/>
</dbReference>
<evidence type="ECO:0000313" key="2">
    <source>
        <dbReference type="EMBL" id="RRT94671.1"/>
    </source>
</evidence>
<dbReference type="SUPFAM" id="SSF56281">
    <property type="entry name" value="Metallo-hydrolase/oxidoreductase"/>
    <property type="match status" value="1"/>
</dbReference>
<dbReference type="InterPro" id="IPR036866">
    <property type="entry name" value="RibonucZ/Hydroxyglut_hydro"/>
</dbReference>
<evidence type="ECO:0000313" key="3">
    <source>
        <dbReference type="Proteomes" id="UP000267844"/>
    </source>
</evidence>
<protein>
    <submittedName>
        <fullName evidence="2">MBL fold metallo-hydrolase</fullName>
    </submittedName>
</protein>
<dbReference type="Gene3D" id="3.60.15.10">
    <property type="entry name" value="Ribonuclease Z/Hydroxyacylglutathione hydrolase-like"/>
    <property type="match status" value="1"/>
</dbReference>
<organism evidence="2 3">
    <name type="scientific">Empedobacter falsenii</name>
    <dbReference type="NCBI Taxonomy" id="343874"/>
    <lineage>
        <taxon>Bacteria</taxon>
        <taxon>Pseudomonadati</taxon>
        <taxon>Bacteroidota</taxon>
        <taxon>Flavobacteriia</taxon>
        <taxon>Flavobacteriales</taxon>
        <taxon>Weeksellaceae</taxon>
        <taxon>Empedobacter</taxon>
    </lineage>
</organism>
<dbReference type="PANTHER" id="PTHR30619:SF1">
    <property type="entry name" value="RECOMBINATION PROTEIN 2"/>
    <property type="match status" value="1"/>
</dbReference>
<dbReference type="PANTHER" id="PTHR30619">
    <property type="entry name" value="DNA INTERNALIZATION/COMPETENCE PROTEIN COMEC/REC2"/>
    <property type="match status" value="1"/>
</dbReference>
<dbReference type="InterPro" id="IPR052159">
    <property type="entry name" value="Competence_DNA_uptake"/>
</dbReference>
<dbReference type="AlphaFoldDB" id="A0A427BTT9"/>
<feature type="domain" description="Metallo-beta-lactamase" evidence="1">
    <location>
        <begin position="24"/>
        <end position="293"/>
    </location>
</feature>
<dbReference type="GO" id="GO:0016787">
    <property type="term" value="F:hydrolase activity"/>
    <property type="evidence" value="ECO:0007669"/>
    <property type="project" value="UniProtKB-KW"/>
</dbReference>
<dbReference type="InterPro" id="IPR001279">
    <property type="entry name" value="Metallo-B-lactamas"/>
</dbReference>